<reference evidence="1" key="1">
    <citation type="submission" date="2020-08" db="EMBL/GenBank/DDBJ databases">
        <title>Multicomponent nature underlies the extraordinary mechanical properties of spider dragline silk.</title>
        <authorList>
            <person name="Kono N."/>
            <person name="Nakamura H."/>
            <person name="Mori M."/>
            <person name="Yoshida Y."/>
            <person name="Ohtoshi R."/>
            <person name="Malay A.D."/>
            <person name="Moran D.A.P."/>
            <person name="Tomita M."/>
            <person name="Numata K."/>
            <person name="Arakawa K."/>
        </authorList>
    </citation>
    <scope>NUCLEOTIDE SEQUENCE</scope>
</reference>
<sequence length="80" mass="9253">MNVEKWKEKQNHLNMVKRLKIYPRMNLLGIHKGDENTLKTKLTSKLERDVVESYAECYPGAPEDNSEYVSNKKTLSKAAV</sequence>
<gene>
    <name evidence="1" type="ORF">NPIL_49231</name>
</gene>
<organism evidence="1 2">
    <name type="scientific">Nephila pilipes</name>
    <name type="common">Giant wood spider</name>
    <name type="synonym">Nephila maculata</name>
    <dbReference type="NCBI Taxonomy" id="299642"/>
    <lineage>
        <taxon>Eukaryota</taxon>
        <taxon>Metazoa</taxon>
        <taxon>Ecdysozoa</taxon>
        <taxon>Arthropoda</taxon>
        <taxon>Chelicerata</taxon>
        <taxon>Arachnida</taxon>
        <taxon>Araneae</taxon>
        <taxon>Araneomorphae</taxon>
        <taxon>Entelegynae</taxon>
        <taxon>Araneoidea</taxon>
        <taxon>Nephilidae</taxon>
        <taxon>Nephila</taxon>
    </lineage>
</organism>
<evidence type="ECO:0000313" key="2">
    <source>
        <dbReference type="Proteomes" id="UP000887013"/>
    </source>
</evidence>
<dbReference type="AlphaFoldDB" id="A0A8X6I8T5"/>
<dbReference type="Proteomes" id="UP000887013">
    <property type="component" value="Unassembled WGS sequence"/>
</dbReference>
<comment type="caution">
    <text evidence="1">The sequence shown here is derived from an EMBL/GenBank/DDBJ whole genome shotgun (WGS) entry which is preliminary data.</text>
</comment>
<evidence type="ECO:0000313" key="1">
    <source>
        <dbReference type="EMBL" id="GFS35877.1"/>
    </source>
</evidence>
<proteinExistence type="predicted"/>
<dbReference type="EMBL" id="BMAW01088650">
    <property type="protein sequence ID" value="GFS35877.1"/>
    <property type="molecule type" value="Genomic_DNA"/>
</dbReference>
<accession>A0A8X6I8T5</accession>
<protein>
    <submittedName>
        <fullName evidence="1">Uncharacterized protein</fullName>
    </submittedName>
</protein>
<name>A0A8X6I8T5_NEPPI</name>
<keyword evidence="2" id="KW-1185">Reference proteome</keyword>